<reference evidence="2 3" key="1">
    <citation type="journal article" date="2007" name="Science">
        <title>The Fusarium graminearum genome reveals a link between localized polymorphism and pathogen specialization.</title>
        <authorList>
            <person name="Cuomo C.A."/>
            <person name="Gueldener U."/>
            <person name="Xu J.-R."/>
            <person name="Trail F."/>
            <person name="Turgeon B.G."/>
            <person name="Di Pietro A."/>
            <person name="Walton J.D."/>
            <person name="Ma L.-J."/>
            <person name="Baker S.E."/>
            <person name="Rep M."/>
            <person name="Adam G."/>
            <person name="Antoniw J."/>
            <person name="Baldwin T."/>
            <person name="Calvo S.E."/>
            <person name="Chang Y.-L."/>
            <person name="DeCaprio D."/>
            <person name="Gale L.R."/>
            <person name="Gnerre S."/>
            <person name="Goswami R.S."/>
            <person name="Hammond-Kosack K."/>
            <person name="Harris L.J."/>
            <person name="Hilburn K."/>
            <person name="Kennell J.C."/>
            <person name="Kroken S."/>
            <person name="Magnuson J.K."/>
            <person name="Mannhaupt G."/>
            <person name="Mauceli E.W."/>
            <person name="Mewes H.-W."/>
            <person name="Mitterbauer R."/>
            <person name="Muehlbauer G."/>
            <person name="Muensterkoetter M."/>
            <person name="Nelson D."/>
            <person name="O'Donnell K."/>
            <person name="Ouellet T."/>
            <person name="Qi W."/>
            <person name="Quesneville H."/>
            <person name="Roncero M.I.G."/>
            <person name="Seong K.-Y."/>
            <person name="Tetko I.V."/>
            <person name="Urban M."/>
            <person name="Waalwijk C."/>
            <person name="Ward T.J."/>
            <person name="Yao J."/>
            <person name="Birren B.W."/>
            <person name="Kistler H.C."/>
        </authorList>
    </citation>
    <scope>NUCLEOTIDE SEQUENCE [LARGE SCALE GENOMIC DNA]</scope>
    <source>
        <strain evidence="3">ATCC MYA-4620 / CBS 123657 / FGSC 9075 / NRRL 31084 / PH-1</strain>
        <strain evidence="2">PH-1 / ATCC MYA-4620 / FGSC 9075 / NRRL 31084</strain>
    </source>
</reference>
<organism evidence="1 3">
    <name type="scientific">Gibberella zeae (strain ATCC MYA-4620 / CBS 123657 / FGSC 9075 / NRRL 31084 / PH-1)</name>
    <name type="common">Wheat head blight fungus</name>
    <name type="synonym">Fusarium graminearum</name>
    <dbReference type="NCBI Taxonomy" id="229533"/>
    <lineage>
        <taxon>Eukaryota</taxon>
        <taxon>Fungi</taxon>
        <taxon>Dikarya</taxon>
        <taxon>Ascomycota</taxon>
        <taxon>Pezizomycotina</taxon>
        <taxon>Sordariomycetes</taxon>
        <taxon>Hypocreomycetidae</taxon>
        <taxon>Hypocreales</taxon>
        <taxon>Nectriaceae</taxon>
        <taxon>Fusarium</taxon>
    </lineage>
</organism>
<reference evidence="2" key="4">
    <citation type="submission" date="2017-01" db="UniProtKB">
        <authorList>
            <consortium name="EnsemblFungi"/>
        </authorList>
    </citation>
    <scope>IDENTIFICATION</scope>
    <source>
        <strain evidence="2">PH-1 / ATCC MYA-4620 / FGSC 9075 / NRRL 31084</strain>
    </source>
</reference>
<dbReference type="Proteomes" id="UP000070720">
    <property type="component" value="Chromosome 1"/>
</dbReference>
<dbReference type="EnsemblFungi" id="CEF72006">
    <property type="protein sequence ID" value="CEF72006"/>
    <property type="gene ID" value="FGRRES_20006"/>
</dbReference>
<gene>
    <name evidence="1" type="ORF">FGRAMPH1_01T00411</name>
</gene>
<reference evidence="1 3" key="3">
    <citation type="journal article" date="2015" name="BMC Genomics">
        <title>The completed genome sequence of the pathogenic ascomycete fungus Fusarium graminearum.</title>
        <authorList>
            <person name="King R."/>
            <person name="Urban M."/>
            <person name="Hammond-Kosack M.C."/>
            <person name="Hassani-Pak K."/>
            <person name="Hammond-Kosack K.E."/>
        </authorList>
    </citation>
    <scope>NUCLEOTIDE SEQUENCE [LARGE SCALE GENOMIC DNA]</scope>
    <source>
        <strain evidence="3">ATCC MYA-4620 / CBS 123657 / FGSC 9075 / NRRL 31084 / PH-1</strain>
        <strain evidence="1">PH-1</strain>
    </source>
</reference>
<evidence type="ECO:0000313" key="1">
    <source>
        <dbReference type="EMBL" id="CEF72006.1"/>
    </source>
</evidence>
<accession>A0A098D238</accession>
<sequence length="62" mass="7260">MIRSFNVELELDAGDYEVRVKINATRDHEILPIENVIKSNAKSRREKFLPIGLLHRPFFLIP</sequence>
<reference evidence="2 3" key="2">
    <citation type="journal article" date="2010" name="Nature">
        <title>Comparative genomics reveals mobile pathogenicity chromosomes in Fusarium.</title>
        <authorList>
            <person name="Ma L.J."/>
            <person name="van der Does H.C."/>
            <person name="Borkovich K.A."/>
            <person name="Coleman J.J."/>
            <person name="Daboussi M.J."/>
            <person name="Di Pietro A."/>
            <person name="Dufresne M."/>
            <person name="Freitag M."/>
            <person name="Grabherr M."/>
            <person name="Henrissat B."/>
            <person name="Houterman P.M."/>
            <person name="Kang S."/>
            <person name="Shim W.B."/>
            <person name="Woloshuk C."/>
            <person name="Xie X."/>
            <person name="Xu J.R."/>
            <person name="Antoniw J."/>
            <person name="Baker S.E."/>
            <person name="Bluhm B.H."/>
            <person name="Breakspear A."/>
            <person name="Brown D.W."/>
            <person name="Butchko R.A."/>
            <person name="Chapman S."/>
            <person name="Coulson R."/>
            <person name="Coutinho P.M."/>
            <person name="Danchin E.G."/>
            <person name="Diener A."/>
            <person name="Gale L.R."/>
            <person name="Gardiner D.M."/>
            <person name="Goff S."/>
            <person name="Hammond-Kosack K.E."/>
            <person name="Hilburn K."/>
            <person name="Hua-Van A."/>
            <person name="Jonkers W."/>
            <person name="Kazan K."/>
            <person name="Kodira C.D."/>
            <person name="Koehrsen M."/>
            <person name="Kumar L."/>
            <person name="Lee Y.H."/>
            <person name="Li L."/>
            <person name="Manners J.M."/>
            <person name="Miranda-Saavedra D."/>
            <person name="Mukherjee M."/>
            <person name="Park G."/>
            <person name="Park J."/>
            <person name="Park S.Y."/>
            <person name="Proctor R.H."/>
            <person name="Regev A."/>
            <person name="Ruiz-Roldan M.C."/>
            <person name="Sain D."/>
            <person name="Sakthikumar S."/>
            <person name="Sykes S."/>
            <person name="Schwartz D.C."/>
            <person name="Turgeon B.G."/>
            <person name="Wapinski I."/>
            <person name="Yoder O."/>
            <person name="Young S."/>
            <person name="Zeng Q."/>
            <person name="Zhou S."/>
            <person name="Galagan J."/>
            <person name="Cuomo C.A."/>
            <person name="Kistler H.C."/>
            <person name="Rep M."/>
        </authorList>
    </citation>
    <scope>GENOME REANNOTATION</scope>
    <source>
        <strain evidence="3">ATCC MYA-4620 / CBS 123657 / FGSC 9075 / NRRL 31084 / PH-1</strain>
        <strain evidence="2">PH-1 / ATCC MYA-4620 / FGSC 9075 / NRRL 31084</strain>
    </source>
</reference>
<name>A0A098D238_GIBZE</name>
<keyword evidence="3" id="KW-1185">Reference proteome</keyword>
<dbReference type="AlphaFoldDB" id="A0A098D238"/>
<accession>A0A0E0RL81</accession>
<dbReference type="VEuPathDB" id="FungiDB:FGRAMPH1_01G00411"/>
<protein>
    <submittedName>
        <fullName evidence="1">Chromosome 1, complete genome</fullName>
    </submittedName>
</protein>
<dbReference type="EMBL" id="HG970332">
    <property type="protein sequence ID" value="CEF72006.1"/>
    <property type="molecule type" value="Genomic_DNA"/>
</dbReference>
<proteinExistence type="predicted"/>
<dbReference type="InParanoid" id="A0A098D238"/>
<evidence type="ECO:0000313" key="2">
    <source>
        <dbReference type="EnsemblFungi" id="CEF72006"/>
    </source>
</evidence>
<evidence type="ECO:0000313" key="3">
    <source>
        <dbReference type="Proteomes" id="UP000070720"/>
    </source>
</evidence>
<dbReference type="STRING" id="229533.A0A098D238"/>